<dbReference type="EMBL" id="VWPK01000027">
    <property type="protein sequence ID" value="KAA5610845.1"/>
    <property type="molecule type" value="Genomic_DNA"/>
</dbReference>
<dbReference type="InterPro" id="IPR016462">
    <property type="entry name" value="ModE"/>
</dbReference>
<dbReference type="Pfam" id="PF03459">
    <property type="entry name" value="TOBE"/>
    <property type="match status" value="2"/>
</dbReference>
<keyword evidence="2 5" id="KW-0813">Transport</keyword>
<dbReference type="NCBIfam" id="TIGR00638">
    <property type="entry name" value="Mop"/>
    <property type="match status" value="2"/>
</dbReference>
<evidence type="ECO:0000259" key="6">
    <source>
        <dbReference type="PROSITE" id="PS51866"/>
    </source>
</evidence>
<evidence type="ECO:0000256" key="1">
    <source>
        <dbReference type="ARBA" id="ARBA00008110"/>
    </source>
</evidence>
<keyword evidence="3 5" id="KW-0500">Molybdenum</keyword>
<protein>
    <submittedName>
        <fullName evidence="7">LysR family transcriptional regulator</fullName>
    </submittedName>
</protein>
<keyword evidence="4" id="KW-0677">Repeat</keyword>
<dbReference type="Pfam" id="PF00126">
    <property type="entry name" value="HTH_1"/>
    <property type="match status" value="1"/>
</dbReference>
<dbReference type="InterPro" id="IPR008995">
    <property type="entry name" value="Mo/tungstate-bd_C_term_dom"/>
</dbReference>
<organism evidence="7 8">
    <name type="scientific">Rhodovastum atsumiense</name>
    <dbReference type="NCBI Taxonomy" id="504468"/>
    <lineage>
        <taxon>Bacteria</taxon>
        <taxon>Pseudomonadati</taxon>
        <taxon>Pseudomonadota</taxon>
        <taxon>Alphaproteobacteria</taxon>
        <taxon>Acetobacterales</taxon>
        <taxon>Acetobacteraceae</taxon>
        <taxon>Rhodovastum</taxon>
    </lineage>
</organism>
<sequence length="270" mass="28556">MTASDSSSPPRAEAILYLRGEGQLPVGRERIAMLEAVAAHGSITAAAKALGYSYKAVWDGLNAVNNLLPRPALQAQSGGRGGGGAVLTEEGHRLIAAFHRLEERLSEISAGLAREGTGALEDPPLWSFAMKTSARNAFHCKVVGIQRAPVNAEVELQVTDSSRITAVITRHSVDELRLMPGRSVIAMVKSSFVLLARLEEATRLSVRNRLDGTVLERVDGGVNTEIEVDIGGGKTLTAVITRHSADALGLRAGEPVSALFDAGHVILVVD</sequence>
<dbReference type="Gene3D" id="2.40.50.100">
    <property type="match status" value="2"/>
</dbReference>
<evidence type="ECO:0000256" key="4">
    <source>
        <dbReference type="ARBA" id="ARBA00022737"/>
    </source>
</evidence>
<comment type="caution">
    <text evidence="7">The sequence shown here is derived from an EMBL/GenBank/DDBJ whole genome shotgun (WGS) entry which is preliminary data.</text>
</comment>
<dbReference type="PROSITE" id="PS51866">
    <property type="entry name" value="MOP"/>
    <property type="match status" value="2"/>
</dbReference>
<evidence type="ECO:0000313" key="7">
    <source>
        <dbReference type="EMBL" id="KAA5610845.1"/>
    </source>
</evidence>
<dbReference type="PIRSF" id="PIRSF005763">
    <property type="entry name" value="Txn_reg_ModE"/>
    <property type="match status" value="1"/>
</dbReference>
<gene>
    <name evidence="7" type="ORF">F1189_17355</name>
</gene>
<dbReference type="GO" id="GO:0003700">
    <property type="term" value="F:DNA-binding transcription factor activity"/>
    <property type="evidence" value="ECO:0007669"/>
    <property type="project" value="InterPro"/>
</dbReference>
<comment type="similarity">
    <text evidence="1 5">Belongs to the ModE family.</text>
</comment>
<evidence type="ECO:0000256" key="3">
    <source>
        <dbReference type="ARBA" id="ARBA00022505"/>
    </source>
</evidence>
<dbReference type="Proteomes" id="UP000325255">
    <property type="component" value="Unassembled WGS sequence"/>
</dbReference>
<evidence type="ECO:0000313" key="8">
    <source>
        <dbReference type="Proteomes" id="UP000325255"/>
    </source>
</evidence>
<proteinExistence type="inferred from homology"/>
<dbReference type="InterPro" id="IPR005116">
    <property type="entry name" value="Transp-assoc_OB_typ1"/>
</dbReference>
<evidence type="ECO:0000256" key="2">
    <source>
        <dbReference type="ARBA" id="ARBA00022448"/>
    </source>
</evidence>
<dbReference type="SUPFAM" id="SSF46785">
    <property type="entry name" value="Winged helix' DNA-binding domain"/>
    <property type="match status" value="1"/>
</dbReference>
<dbReference type="AlphaFoldDB" id="A0A5M6ITT3"/>
<name>A0A5M6ITT3_9PROT</name>
<reference evidence="7 8" key="1">
    <citation type="submission" date="2019-09" db="EMBL/GenBank/DDBJ databases">
        <title>Genome sequence of Rhodovastum atsumiense, a diverse member of the Acetobacteraceae family of non-sulfur purple photosynthetic bacteria.</title>
        <authorList>
            <person name="Meyer T."/>
            <person name="Kyndt J."/>
        </authorList>
    </citation>
    <scope>NUCLEOTIDE SEQUENCE [LARGE SCALE GENOMIC DNA]</scope>
    <source>
        <strain evidence="7 8">DSM 21279</strain>
    </source>
</reference>
<accession>A0A5M6ITT3</accession>
<dbReference type="RefSeq" id="WP_150042128.1">
    <property type="nucleotide sequence ID" value="NZ_OW485601.1"/>
</dbReference>
<dbReference type="InterPro" id="IPR036388">
    <property type="entry name" value="WH-like_DNA-bd_sf"/>
</dbReference>
<evidence type="ECO:0000256" key="5">
    <source>
        <dbReference type="PIRNR" id="PIRNR005763"/>
    </source>
</evidence>
<dbReference type="InterPro" id="IPR051815">
    <property type="entry name" value="Molybdate_resp_trans_reg"/>
</dbReference>
<feature type="domain" description="Mop" evidence="6">
    <location>
        <begin position="203"/>
        <end position="269"/>
    </location>
</feature>
<dbReference type="SUPFAM" id="SSF50331">
    <property type="entry name" value="MOP-like"/>
    <property type="match status" value="2"/>
</dbReference>
<keyword evidence="8" id="KW-1185">Reference proteome</keyword>
<dbReference type="InterPro" id="IPR004606">
    <property type="entry name" value="Mop_domain"/>
</dbReference>
<dbReference type="GO" id="GO:0015689">
    <property type="term" value="P:molybdate ion transport"/>
    <property type="evidence" value="ECO:0007669"/>
    <property type="project" value="UniProtKB-UniRule"/>
</dbReference>
<dbReference type="InterPro" id="IPR000847">
    <property type="entry name" value="LysR_HTH_N"/>
</dbReference>
<feature type="domain" description="Mop" evidence="6">
    <location>
        <begin position="131"/>
        <end position="197"/>
    </location>
</feature>
<dbReference type="PANTHER" id="PTHR30432">
    <property type="entry name" value="TRANSCRIPTIONAL REGULATOR MODE"/>
    <property type="match status" value="1"/>
</dbReference>
<dbReference type="OrthoDB" id="9800709at2"/>
<dbReference type="Gene3D" id="1.10.10.10">
    <property type="entry name" value="Winged helix-like DNA-binding domain superfamily/Winged helix DNA-binding domain"/>
    <property type="match status" value="1"/>
</dbReference>
<dbReference type="InterPro" id="IPR036390">
    <property type="entry name" value="WH_DNA-bd_sf"/>
</dbReference>
<dbReference type="GO" id="GO:0030151">
    <property type="term" value="F:molybdenum ion binding"/>
    <property type="evidence" value="ECO:0007669"/>
    <property type="project" value="UniProtKB-UniRule"/>
</dbReference>
<dbReference type="PANTHER" id="PTHR30432:SF1">
    <property type="entry name" value="DNA-BINDING TRANSCRIPTIONAL DUAL REGULATOR MODE"/>
    <property type="match status" value="1"/>
</dbReference>